<dbReference type="PANTHER" id="PTHR32089:SF119">
    <property type="entry name" value="METHYL-ACCEPTING CHEMOTAXIS PROTEIN CTPL"/>
    <property type="match status" value="1"/>
</dbReference>
<evidence type="ECO:0000256" key="2">
    <source>
        <dbReference type="ARBA" id="ARBA00022692"/>
    </source>
</evidence>
<dbReference type="EMBL" id="BSOG01000001">
    <property type="protein sequence ID" value="GLR11689.1"/>
    <property type="molecule type" value="Genomic_DNA"/>
</dbReference>
<accession>A0ABQ5YCS0</accession>
<comment type="similarity">
    <text evidence="6">Belongs to the methyl-accepting chemotaxis (MCP) protein family.</text>
</comment>
<dbReference type="PANTHER" id="PTHR32089">
    <property type="entry name" value="METHYL-ACCEPTING CHEMOTAXIS PROTEIN MCPB"/>
    <property type="match status" value="1"/>
</dbReference>
<evidence type="ECO:0000313" key="11">
    <source>
        <dbReference type="Proteomes" id="UP001156706"/>
    </source>
</evidence>
<keyword evidence="3 8" id="KW-1133">Transmembrane helix</keyword>
<keyword evidence="10" id="KW-0418">Kinase</keyword>
<dbReference type="PROSITE" id="PS50111">
    <property type="entry name" value="CHEMOTAXIS_TRANSDUC_2"/>
    <property type="match status" value="1"/>
</dbReference>
<dbReference type="Pfam" id="PF00015">
    <property type="entry name" value="MCPsignal"/>
    <property type="match status" value="1"/>
</dbReference>
<keyword evidence="5 7" id="KW-0807">Transducer</keyword>
<dbReference type="CDD" id="cd11386">
    <property type="entry name" value="MCP_signal"/>
    <property type="match status" value="1"/>
</dbReference>
<protein>
    <submittedName>
        <fullName evidence="10">Histidine kinase</fullName>
    </submittedName>
</protein>
<feature type="transmembrane region" description="Helical" evidence="8">
    <location>
        <begin position="176"/>
        <end position="199"/>
    </location>
</feature>
<evidence type="ECO:0000256" key="6">
    <source>
        <dbReference type="ARBA" id="ARBA00029447"/>
    </source>
</evidence>
<dbReference type="InterPro" id="IPR004089">
    <property type="entry name" value="MCPsignal_dom"/>
</dbReference>
<evidence type="ECO:0000256" key="8">
    <source>
        <dbReference type="SAM" id="Phobius"/>
    </source>
</evidence>
<evidence type="ECO:0000256" key="1">
    <source>
        <dbReference type="ARBA" id="ARBA00004141"/>
    </source>
</evidence>
<dbReference type="PRINTS" id="PR00260">
    <property type="entry name" value="CHEMTRNSDUCR"/>
</dbReference>
<dbReference type="GO" id="GO:0016301">
    <property type="term" value="F:kinase activity"/>
    <property type="evidence" value="ECO:0007669"/>
    <property type="project" value="UniProtKB-KW"/>
</dbReference>
<keyword evidence="4 8" id="KW-0472">Membrane</keyword>
<keyword evidence="10" id="KW-0808">Transferase</keyword>
<evidence type="ECO:0000256" key="5">
    <source>
        <dbReference type="ARBA" id="ARBA00023224"/>
    </source>
</evidence>
<evidence type="ECO:0000256" key="7">
    <source>
        <dbReference type="PROSITE-ProRule" id="PRU00284"/>
    </source>
</evidence>
<reference evidence="11" key="1">
    <citation type="journal article" date="2019" name="Int. J. Syst. Evol. Microbiol.">
        <title>The Global Catalogue of Microorganisms (GCM) 10K type strain sequencing project: providing services to taxonomists for standard genome sequencing and annotation.</title>
        <authorList>
            <consortium name="The Broad Institute Genomics Platform"/>
            <consortium name="The Broad Institute Genome Sequencing Center for Infectious Disease"/>
            <person name="Wu L."/>
            <person name="Ma J."/>
        </authorList>
    </citation>
    <scope>NUCLEOTIDE SEQUENCE [LARGE SCALE GENOMIC DNA]</scope>
    <source>
        <strain evidence="11">NBRC 110044</strain>
    </source>
</reference>
<dbReference type="SMART" id="SM00283">
    <property type="entry name" value="MA"/>
    <property type="match status" value="1"/>
</dbReference>
<comment type="caution">
    <text evidence="10">The sequence shown here is derived from an EMBL/GenBank/DDBJ whole genome shotgun (WGS) entry which is preliminary data.</text>
</comment>
<dbReference type="Gene3D" id="1.10.287.950">
    <property type="entry name" value="Methyl-accepting chemotaxis protein"/>
    <property type="match status" value="1"/>
</dbReference>
<sequence>MSAVIGAVCSLLVVIGVIAVVGFQNNQAGLVRFVERDQAELQTLTRLYVLAQGSSVSLRSLYADPTNEKALAELNAAPERIAAVVASANTLLAGDADDLKRLARFAELRKLQQQYQFEARELVLGGDLDAARDKIIQFESMLAWEPMQALLEDWLKATNGQVQAAKAEAAAASQRIIGVVVGVALGALVLAVLLGGWLVRSVMRQIGGEPDVARTVMRRLAEGDLAQTVTVRAGDSDSLLASVEAMRQGLAGNVQVLRALAEQVSSEASQVSGGTRRISGSARQQSDSAAAMAAAIEQLSVSVNHLADNARVAHSLTEQAGQGAETGSATIQKVGAEIDRVAKSIAQSAGTINALGAETERISSIVAVIRDIADQTNLLALNAAIEAARAGDTGRGFAVVADEVRKLAERTSQATAQIGGMIAATQASAGEAVRDMEAAVGQVAVGVSGARSADAAMRAIQTGSHELVGVTNEISLALKEQSSASQEIAQNVERIVQMAASTTDEAEQGAAAAGRLAEVAQALQASVAHFRL</sequence>
<organism evidence="10 11">
    <name type="scientific">Chitinimonas prasina</name>
    <dbReference type="NCBI Taxonomy" id="1434937"/>
    <lineage>
        <taxon>Bacteria</taxon>
        <taxon>Pseudomonadati</taxon>
        <taxon>Pseudomonadota</taxon>
        <taxon>Betaproteobacteria</taxon>
        <taxon>Neisseriales</taxon>
        <taxon>Chitinibacteraceae</taxon>
        <taxon>Chitinimonas</taxon>
    </lineage>
</organism>
<name>A0ABQ5YCS0_9NEIS</name>
<dbReference type="InterPro" id="IPR004090">
    <property type="entry name" value="Chemotax_Me-accpt_rcpt"/>
</dbReference>
<keyword evidence="11" id="KW-1185">Reference proteome</keyword>
<evidence type="ECO:0000256" key="4">
    <source>
        <dbReference type="ARBA" id="ARBA00023136"/>
    </source>
</evidence>
<gene>
    <name evidence="10" type="ORF">GCM10007907_04790</name>
</gene>
<evidence type="ECO:0000259" key="9">
    <source>
        <dbReference type="PROSITE" id="PS50111"/>
    </source>
</evidence>
<feature type="domain" description="Methyl-accepting transducer" evidence="9">
    <location>
        <begin position="260"/>
        <end position="496"/>
    </location>
</feature>
<dbReference type="SUPFAM" id="SSF58104">
    <property type="entry name" value="Methyl-accepting chemotaxis protein (MCP) signaling domain"/>
    <property type="match status" value="1"/>
</dbReference>
<dbReference type="Proteomes" id="UP001156706">
    <property type="component" value="Unassembled WGS sequence"/>
</dbReference>
<evidence type="ECO:0000313" key="10">
    <source>
        <dbReference type="EMBL" id="GLR11689.1"/>
    </source>
</evidence>
<proteinExistence type="inferred from homology"/>
<keyword evidence="2 8" id="KW-0812">Transmembrane</keyword>
<evidence type="ECO:0000256" key="3">
    <source>
        <dbReference type="ARBA" id="ARBA00022989"/>
    </source>
</evidence>
<comment type="subcellular location">
    <subcellularLocation>
        <location evidence="1">Membrane</location>
        <topology evidence="1">Multi-pass membrane protein</topology>
    </subcellularLocation>
</comment>